<reference evidence="1 2" key="1">
    <citation type="submission" date="2020-08" db="EMBL/GenBank/DDBJ databases">
        <title>Genomic Encyclopedia of Type Strains, Phase IV (KMG-IV): sequencing the most valuable type-strain genomes for metagenomic binning, comparative biology and taxonomic classification.</title>
        <authorList>
            <person name="Goeker M."/>
        </authorList>
    </citation>
    <scope>NUCLEOTIDE SEQUENCE [LARGE SCALE GENOMIC DNA]</scope>
    <source>
        <strain evidence="1 2">YIM 65646</strain>
    </source>
</reference>
<name>A0A841FVC2_9ACTN</name>
<dbReference type="AlphaFoldDB" id="A0A841FVC2"/>
<gene>
    <name evidence="1" type="ORF">HNR73_005556</name>
</gene>
<evidence type="ECO:0000313" key="1">
    <source>
        <dbReference type="EMBL" id="MBB6037678.1"/>
    </source>
</evidence>
<dbReference type="RefSeq" id="WP_184790492.1">
    <property type="nucleotide sequence ID" value="NZ_BONT01000054.1"/>
</dbReference>
<sequence length="696" mass="75114">MTVEEGVAVDDPGLADCADCQGLGAAFMSCQCRRDDQRTSDFIRRVGNLFGIGRSDGPCLQCNGDGAISHRCYRCQGFGRVRAQLVYVLINLDLGTIASTVIEPGAFTPVRIPTGGWCIDSEVIVDELAARLGVAHVEAADGLSKLQAILLPKEWRPDLDDYERLKLEATTIARASGLGRWKILFGRMEEPAPLDADSTLTQLCRLASALCLDLVIDKRRFRHPRGNPGGFHWDVRFETSGTPVAAPRKIGGSSSLAEALAKADPLKLLENLPRYDRTAPAYRLAPAEPPADLDLRIAAIEDELNTTGDSPVGAIATWCDSRWHYSSLRSVAEIDGTEFIERIQSPPRPAYWAEPVFSRECHACADGPEYRYCHCAIDGNKADAGCVSCAGTGIKESRTGCFTCGKVGEIRAGAVVTITDLDQHHTFIDLSPDADAEITDAGLTPGNATIWQLPDRYRLSHWLSTLGIPTDQVIDPTGAAMGVDNHLERGSVYDFHGTITTALDATSAYLADITKGRTGARIIIVDSTPAWRPLESLAAIATGLQMTLEVVVRCYHHCEGDIGAIHGDLWGVHLRAIDAAPDKLNHGHHISLRAAVNASFTSLGQQLSRTARDTNPTVGLPAPQQPHPPVTDLTGLEQVMHTLAERYTPPTGTTIACRLSPGRVSIHHQPSHSSRGPMTILAEGRDLSEIVPLLGL</sequence>
<evidence type="ECO:0000313" key="2">
    <source>
        <dbReference type="Proteomes" id="UP000548476"/>
    </source>
</evidence>
<protein>
    <submittedName>
        <fullName evidence="1">Uncharacterized protein</fullName>
    </submittedName>
</protein>
<dbReference type="EMBL" id="JACHGT010000013">
    <property type="protein sequence ID" value="MBB6037678.1"/>
    <property type="molecule type" value="Genomic_DNA"/>
</dbReference>
<keyword evidence="2" id="KW-1185">Reference proteome</keyword>
<accession>A0A841FVC2</accession>
<dbReference type="Proteomes" id="UP000548476">
    <property type="component" value="Unassembled WGS sequence"/>
</dbReference>
<proteinExistence type="predicted"/>
<organism evidence="1 2">
    <name type="scientific">Phytomonospora endophytica</name>
    <dbReference type="NCBI Taxonomy" id="714109"/>
    <lineage>
        <taxon>Bacteria</taxon>
        <taxon>Bacillati</taxon>
        <taxon>Actinomycetota</taxon>
        <taxon>Actinomycetes</taxon>
        <taxon>Micromonosporales</taxon>
        <taxon>Micromonosporaceae</taxon>
        <taxon>Phytomonospora</taxon>
    </lineage>
</organism>
<comment type="caution">
    <text evidence="1">The sequence shown here is derived from an EMBL/GenBank/DDBJ whole genome shotgun (WGS) entry which is preliminary data.</text>
</comment>